<dbReference type="Proteomes" id="UP000054477">
    <property type="component" value="Unassembled WGS sequence"/>
</dbReference>
<reference evidence="2 3" key="1">
    <citation type="submission" date="2014-04" db="EMBL/GenBank/DDBJ databases">
        <authorList>
            <consortium name="DOE Joint Genome Institute"/>
            <person name="Kuo A."/>
            <person name="Kohler A."/>
            <person name="Nagy L.G."/>
            <person name="Floudas D."/>
            <person name="Copeland A."/>
            <person name="Barry K.W."/>
            <person name="Cichocki N."/>
            <person name="Veneault-Fourrey C."/>
            <person name="LaButti K."/>
            <person name="Lindquist E.A."/>
            <person name="Lipzen A."/>
            <person name="Lundell T."/>
            <person name="Morin E."/>
            <person name="Murat C."/>
            <person name="Sun H."/>
            <person name="Tunlid A."/>
            <person name="Henrissat B."/>
            <person name="Grigoriev I.V."/>
            <person name="Hibbett D.S."/>
            <person name="Martin F."/>
            <person name="Nordberg H.P."/>
            <person name="Cantor M.N."/>
            <person name="Hua S.X."/>
        </authorList>
    </citation>
    <scope>NUCLEOTIDE SEQUENCE [LARGE SCALE GENOMIC DNA]</scope>
    <source>
        <strain evidence="2 3">LaAM-08-1</strain>
    </source>
</reference>
<protein>
    <submittedName>
        <fullName evidence="2">Unplaced genomic scaffold K443scaffold_589, whole genome shotgun sequence</fullName>
    </submittedName>
</protein>
<evidence type="ECO:0000256" key="1">
    <source>
        <dbReference type="SAM" id="MobiDB-lite"/>
    </source>
</evidence>
<evidence type="ECO:0000313" key="3">
    <source>
        <dbReference type="Proteomes" id="UP000054477"/>
    </source>
</evidence>
<dbReference type="AlphaFoldDB" id="A0A0C9WZF9"/>
<gene>
    <name evidence="2" type="ORF">K443DRAFT_522486</name>
</gene>
<keyword evidence="3" id="KW-1185">Reference proteome</keyword>
<dbReference type="HOGENOM" id="CLU_1927967_0_0_1"/>
<organism evidence="2 3">
    <name type="scientific">Laccaria amethystina LaAM-08-1</name>
    <dbReference type="NCBI Taxonomy" id="1095629"/>
    <lineage>
        <taxon>Eukaryota</taxon>
        <taxon>Fungi</taxon>
        <taxon>Dikarya</taxon>
        <taxon>Basidiomycota</taxon>
        <taxon>Agaricomycotina</taxon>
        <taxon>Agaricomycetes</taxon>
        <taxon>Agaricomycetidae</taxon>
        <taxon>Agaricales</taxon>
        <taxon>Agaricineae</taxon>
        <taxon>Hydnangiaceae</taxon>
        <taxon>Laccaria</taxon>
    </lineage>
</organism>
<dbReference type="EMBL" id="KN839124">
    <property type="protein sequence ID" value="KIJ90716.1"/>
    <property type="molecule type" value="Genomic_DNA"/>
</dbReference>
<feature type="compositionally biased region" description="Low complexity" evidence="1">
    <location>
        <begin position="103"/>
        <end position="115"/>
    </location>
</feature>
<sequence>MCQMRLGLALLKERPFWGQSCQGCAWVVRQRGPFRLGLSLSNLAMDRGRSLSSAIFVYVCTTGYHRPTETLSRTSYGERMKLKFRYWEADGRAPDRDHRQNCLSPSLPLRTSSPSQYSSECTNERAQTTQE</sequence>
<feature type="compositionally biased region" description="Polar residues" evidence="1">
    <location>
        <begin position="116"/>
        <end position="131"/>
    </location>
</feature>
<proteinExistence type="predicted"/>
<evidence type="ECO:0000313" key="2">
    <source>
        <dbReference type="EMBL" id="KIJ90716.1"/>
    </source>
</evidence>
<reference evidence="3" key="2">
    <citation type="submission" date="2015-01" db="EMBL/GenBank/DDBJ databases">
        <title>Evolutionary Origins and Diversification of the Mycorrhizal Mutualists.</title>
        <authorList>
            <consortium name="DOE Joint Genome Institute"/>
            <consortium name="Mycorrhizal Genomics Consortium"/>
            <person name="Kohler A."/>
            <person name="Kuo A."/>
            <person name="Nagy L.G."/>
            <person name="Floudas D."/>
            <person name="Copeland A."/>
            <person name="Barry K.W."/>
            <person name="Cichocki N."/>
            <person name="Veneault-Fourrey C."/>
            <person name="LaButti K."/>
            <person name="Lindquist E.A."/>
            <person name="Lipzen A."/>
            <person name="Lundell T."/>
            <person name="Morin E."/>
            <person name="Murat C."/>
            <person name="Riley R."/>
            <person name="Ohm R."/>
            <person name="Sun H."/>
            <person name="Tunlid A."/>
            <person name="Henrissat B."/>
            <person name="Grigoriev I.V."/>
            <person name="Hibbett D.S."/>
            <person name="Martin F."/>
        </authorList>
    </citation>
    <scope>NUCLEOTIDE SEQUENCE [LARGE SCALE GENOMIC DNA]</scope>
    <source>
        <strain evidence="3">LaAM-08-1</strain>
    </source>
</reference>
<feature type="region of interest" description="Disordered" evidence="1">
    <location>
        <begin position="93"/>
        <end position="131"/>
    </location>
</feature>
<accession>A0A0C9WZF9</accession>
<name>A0A0C9WZF9_9AGAR</name>